<gene>
    <name evidence="2" type="ORF">SCLCIDRAFT_951270</name>
</gene>
<sequence length="172" mass="19501">MVCVRSPVVTLPSFALCFLIRCVLLNPAVVIQDTELLSAVLISQCFKLRMRPPLVIAVEISLSIAHDLCIGPFACSQFKLYTALSRDCRRQHSLATFPHSYPQKCHQCRSLHGSIDRALVYYTIEAVNRIPRRIAYQTQLVRRAYCRTCGLERRSTTGSSRTTKKAYSFDSQ</sequence>
<keyword evidence="1" id="KW-0732">Signal</keyword>
<dbReference type="InParanoid" id="A0A0C3EKD9"/>
<organism evidence="2 3">
    <name type="scientific">Scleroderma citrinum Foug A</name>
    <dbReference type="NCBI Taxonomy" id="1036808"/>
    <lineage>
        <taxon>Eukaryota</taxon>
        <taxon>Fungi</taxon>
        <taxon>Dikarya</taxon>
        <taxon>Basidiomycota</taxon>
        <taxon>Agaricomycotina</taxon>
        <taxon>Agaricomycetes</taxon>
        <taxon>Agaricomycetidae</taxon>
        <taxon>Boletales</taxon>
        <taxon>Sclerodermatineae</taxon>
        <taxon>Sclerodermataceae</taxon>
        <taxon>Scleroderma</taxon>
    </lineage>
</organism>
<dbReference type="HOGENOM" id="CLU_1556179_0_0_1"/>
<keyword evidence="3" id="KW-1185">Reference proteome</keyword>
<name>A0A0C3EKD9_9AGAM</name>
<dbReference type="Proteomes" id="UP000053989">
    <property type="component" value="Unassembled WGS sequence"/>
</dbReference>
<evidence type="ECO:0008006" key="4">
    <source>
        <dbReference type="Google" id="ProtNLM"/>
    </source>
</evidence>
<feature type="chain" id="PRO_5002163976" description="CxC5 like cysteine cluster associated with KDZ domain-containing protein" evidence="1">
    <location>
        <begin position="26"/>
        <end position="172"/>
    </location>
</feature>
<dbReference type="AlphaFoldDB" id="A0A0C3EKD9"/>
<evidence type="ECO:0000313" key="3">
    <source>
        <dbReference type="Proteomes" id="UP000053989"/>
    </source>
</evidence>
<protein>
    <recommendedName>
        <fullName evidence="4">CxC5 like cysteine cluster associated with KDZ domain-containing protein</fullName>
    </recommendedName>
</protein>
<proteinExistence type="predicted"/>
<reference evidence="2 3" key="1">
    <citation type="submission" date="2014-04" db="EMBL/GenBank/DDBJ databases">
        <authorList>
            <consortium name="DOE Joint Genome Institute"/>
            <person name="Kuo A."/>
            <person name="Kohler A."/>
            <person name="Nagy L.G."/>
            <person name="Floudas D."/>
            <person name="Copeland A."/>
            <person name="Barry K.W."/>
            <person name="Cichocki N."/>
            <person name="Veneault-Fourrey C."/>
            <person name="LaButti K."/>
            <person name="Lindquist E.A."/>
            <person name="Lipzen A."/>
            <person name="Lundell T."/>
            <person name="Morin E."/>
            <person name="Murat C."/>
            <person name="Sun H."/>
            <person name="Tunlid A."/>
            <person name="Henrissat B."/>
            <person name="Grigoriev I.V."/>
            <person name="Hibbett D.S."/>
            <person name="Martin F."/>
            <person name="Nordberg H.P."/>
            <person name="Cantor M.N."/>
            <person name="Hua S.X."/>
        </authorList>
    </citation>
    <scope>NUCLEOTIDE SEQUENCE [LARGE SCALE GENOMIC DNA]</scope>
    <source>
        <strain evidence="2 3">Foug A</strain>
    </source>
</reference>
<dbReference type="EMBL" id="KN822009">
    <property type="protein sequence ID" value="KIM68391.1"/>
    <property type="molecule type" value="Genomic_DNA"/>
</dbReference>
<evidence type="ECO:0000256" key="1">
    <source>
        <dbReference type="SAM" id="SignalP"/>
    </source>
</evidence>
<reference evidence="3" key="2">
    <citation type="submission" date="2015-01" db="EMBL/GenBank/DDBJ databases">
        <title>Evolutionary Origins and Diversification of the Mycorrhizal Mutualists.</title>
        <authorList>
            <consortium name="DOE Joint Genome Institute"/>
            <consortium name="Mycorrhizal Genomics Consortium"/>
            <person name="Kohler A."/>
            <person name="Kuo A."/>
            <person name="Nagy L.G."/>
            <person name="Floudas D."/>
            <person name="Copeland A."/>
            <person name="Barry K.W."/>
            <person name="Cichocki N."/>
            <person name="Veneault-Fourrey C."/>
            <person name="LaButti K."/>
            <person name="Lindquist E.A."/>
            <person name="Lipzen A."/>
            <person name="Lundell T."/>
            <person name="Morin E."/>
            <person name="Murat C."/>
            <person name="Riley R."/>
            <person name="Ohm R."/>
            <person name="Sun H."/>
            <person name="Tunlid A."/>
            <person name="Henrissat B."/>
            <person name="Grigoriev I.V."/>
            <person name="Hibbett D.S."/>
            <person name="Martin F."/>
        </authorList>
    </citation>
    <scope>NUCLEOTIDE SEQUENCE [LARGE SCALE GENOMIC DNA]</scope>
    <source>
        <strain evidence="3">Foug A</strain>
    </source>
</reference>
<accession>A0A0C3EKD9</accession>
<feature type="signal peptide" evidence="1">
    <location>
        <begin position="1"/>
        <end position="25"/>
    </location>
</feature>
<evidence type="ECO:0000313" key="2">
    <source>
        <dbReference type="EMBL" id="KIM68391.1"/>
    </source>
</evidence>